<evidence type="ECO:0000256" key="2">
    <source>
        <dbReference type="SAM" id="MobiDB-lite"/>
    </source>
</evidence>
<feature type="region of interest" description="Disordered" evidence="2">
    <location>
        <begin position="353"/>
        <end position="411"/>
    </location>
</feature>
<feature type="compositionally biased region" description="Polar residues" evidence="2">
    <location>
        <begin position="363"/>
        <end position="376"/>
    </location>
</feature>
<feature type="region of interest" description="Disordered" evidence="2">
    <location>
        <begin position="241"/>
        <end position="267"/>
    </location>
</feature>
<dbReference type="EMBL" id="CAICTM010001882">
    <property type="protein sequence ID" value="CAB9526767.1"/>
    <property type="molecule type" value="Genomic_DNA"/>
</dbReference>
<keyword evidence="4" id="KW-1185">Reference proteome</keyword>
<reference evidence="3" key="1">
    <citation type="submission" date="2020-06" db="EMBL/GenBank/DDBJ databases">
        <authorList>
            <consortium name="Plant Systems Biology data submission"/>
        </authorList>
    </citation>
    <scope>NUCLEOTIDE SEQUENCE</scope>
    <source>
        <strain evidence="3">D6</strain>
    </source>
</reference>
<protein>
    <submittedName>
        <fullName evidence="3">Uncharacterized protein</fullName>
    </submittedName>
</protein>
<organism evidence="3 4">
    <name type="scientific">Seminavis robusta</name>
    <dbReference type="NCBI Taxonomy" id="568900"/>
    <lineage>
        <taxon>Eukaryota</taxon>
        <taxon>Sar</taxon>
        <taxon>Stramenopiles</taxon>
        <taxon>Ochrophyta</taxon>
        <taxon>Bacillariophyta</taxon>
        <taxon>Bacillariophyceae</taxon>
        <taxon>Bacillariophycidae</taxon>
        <taxon>Naviculales</taxon>
        <taxon>Naviculaceae</taxon>
        <taxon>Seminavis</taxon>
    </lineage>
</organism>
<evidence type="ECO:0000313" key="4">
    <source>
        <dbReference type="Proteomes" id="UP001153069"/>
    </source>
</evidence>
<gene>
    <name evidence="3" type="ORF">SEMRO_1884_G303480.1</name>
</gene>
<feature type="coiled-coil region" evidence="1">
    <location>
        <begin position="488"/>
        <end position="515"/>
    </location>
</feature>
<feature type="compositionally biased region" description="Basic and acidic residues" evidence="2">
    <location>
        <begin position="249"/>
        <end position="263"/>
    </location>
</feature>
<sequence length="559" mass="61955">MAADKLPDALLQEIRNLVAVECKDVCMKDRAGGANSVQQEVFMQKVFHGSAGYASVLDKLTTGKGAYASLFDRVALENNRQGNEERSSGYMLVLKDIASCDEGAKYIAHERGFVKDKIDKNGEKVLMGRNIGERANTAIANYKFALKFASDFCPGGKYPSGKSFEDMVLHVRQKMYVKLKGGKNNRTTNRRTSDAGGKEYTEDQMPLKYMFNGFFVALLYGPFGLAGENLSCLSHDGSDLKKQSRAATRSKELQAKTKEREMNEGGGTGVYHRGVAVKDKLACATLAMTELKEAQRNRKVELEEQSDRLLRQTTTKTKVEAYYEAVGSFNVQSVLPGDGAVKVGSVPRAVAVSASAKGDDESSITQTDKSPNNYRTASARPLLPELPNHCSQLPLSSSQQETEEETEEVDTTPLVELVEPYLSVINVDSRPEYSNNNNNNEEGNDKASIVVDYGSKEEDDESVFDETLTPYQARLPADAQQTLMYFCRKEFEIRKKQKKQQMTFQQKQAEIAQMERTHGRDGTAPNDFVAGNTYYAGSTTNAKELNVGTAQSYYEQEED</sequence>
<evidence type="ECO:0000256" key="1">
    <source>
        <dbReference type="SAM" id="Coils"/>
    </source>
</evidence>
<feature type="compositionally biased region" description="Acidic residues" evidence="2">
    <location>
        <begin position="401"/>
        <end position="410"/>
    </location>
</feature>
<dbReference type="OrthoDB" id="49538at2759"/>
<proteinExistence type="predicted"/>
<feature type="compositionally biased region" description="Low complexity" evidence="2">
    <location>
        <begin position="391"/>
        <end position="400"/>
    </location>
</feature>
<keyword evidence="1" id="KW-0175">Coiled coil</keyword>
<evidence type="ECO:0000313" key="3">
    <source>
        <dbReference type="EMBL" id="CAB9526767.1"/>
    </source>
</evidence>
<dbReference type="Proteomes" id="UP001153069">
    <property type="component" value="Unassembled WGS sequence"/>
</dbReference>
<dbReference type="AlphaFoldDB" id="A0A9N8HV67"/>
<name>A0A9N8HV67_9STRA</name>
<comment type="caution">
    <text evidence="3">The sequence shown here is derived from an EMBL/GenBank/DDBJ whole genome shotgun (WGS) entry which is preliminary data.</text>
</comment>
<accession>A0A9N8HV67</accession>